<feature type="compositionally biased region" description="Low complexity" evidence="1">
    <location>
        <begin position="182"/>
        <end position="195"/>
    </location>
</feature>
<dbReference type="AlphaFoldDB" id="A0A914DSW9"/>
<dbReference type="Proteomes" id="UP000887540">
    <property type="component" value="Unplaced"/>
</dbReference>
<feature type="compositionally biased region" description="Basic and acidic residues" evidence="1">
    <location>
        <begin position="101"/>
        <end position="111"/>
    </location>
</feature>
<reference evidence="3" key="1">
    <citation type="submission" date="2022-11" db="UniProtKB">
        <authorList>
            <consortium name="WormBaseParasite"/>
        </authorList>
    </citation>
    <scope>IDENTIFICATION</scope>
</reference>
<dbReference type="WBParaSite" id="ACRNAN_scaffold3626.g24063.t1">
    <property type="protein sequence ID" value="ACRNAN_scaffold3626.g24063.t1"/>
    <property type="gene ID" value="ACRNAN_scaffold3626.g24063"/>
</dbReference>
<accession>A0A914DSW9</accession>
<feature type="compositionally biased region" description="Low complexity" evidence="1">
    <location>
        <begin position="243"/>
        <end position="268"/>
    </location>
</feature>
<evidence type="ECO:0000313" key="2">
    <source>
        <dbReference type="Proteomes" id="UP000887540"/>
    </source>
</evidence>
<feature type="region of interest" description="Disordered" evidence="1">
    <location>
        <begin position="1"/>
        <end position="278"/>
    </location>
</feature>
<evidence type="ECO:0000256" key="1">
    <source>
        <dbReference type="SAM" id="MobiDB-lite"/>
    </source>
</evidence>
<sequence length="327" mass="38658">MDDYYRPRSRSQSRQQQQHDEQQFVPLDRSHRSKSLDNRREFQREDDPFYDPPAGGFRDAFHSSIPKRQYEQRFGGHDRRGDDFFNETITIPRSTVKVSPSRRDMDPDKNDLNWTSYDKSSRYHHERTAYPPPPPPQYPPYDRYEEYGRGDRLLPPPQPAEISPRSYPESDYYQRAQIQRPYYDARSADAASAYRTEQRFYEEERERTERAERERTIREQRELEERSRREAQTGVKNGKNGHASAYQASAYQASAYQRGGSGGFAASRGGRRGGKPDRQYHRITCCCFRFYWPPWGFEPVEPIQPWYPRPSSRPASPSPPPIDKQPR</sequence>
<keyword evidence="2" id="KW-1185">Reference proteome</keyword>
<proteinExistence type="predicted"/>
<evidence type="ECO:0000313" key="3">
    <source>
        <dbReference type="WBParaSite" id="ACRNAN_scaffold3626.g24063.t1"/>
    </source>
</evidence>
<organism evidence="2 3">
    <name type="scientific">Acrobeloides nanus</name>
    <dbReference type="NCBI Taxonomy" id="290746"/>
    <lineage>
        <taxon>Eukaryota</taxon>
        <taxon>Metazoa</taxon>
        <taxon>Ecdysozoa</taxon>
        <taxon>Nematoda</taxon>
        <taxon>Chromadorea</taxon>
        <taxon>Rhabditida</taxon>
        <taxon>Tylenchina</taxon>
        <taxon>Cephalobomorpha</taxon>
        <taxon>Cephaloboidea</taxon>
        <taxon>Cephalobidae</taxon>
        <taxon>Acrobeloides</taxon>
    </lineage>
</organism>
<feature type="compositionally biased region" description="Basic and acidic residues" evidence="1">
    <location>
        <begin position="119"/>
        <end position="128"/>
    </location>
</feature>
<feature type="compositionally biased region" description="Basic and acidic residues" evidence="1">
    <location>
        <begin position="68"/>
        <end position="83"/>
    </location>
</feature>
<name>A0A914DSW9_9BILA</name>
<feature type="compositionally biased region" description="Basic and acidic residues" evidence="1">
    <location>
        <begin position="196"/>
        <end position="231"/>
    </location>
</feature>
<feature type="compositionally biased region" description="Pro residues" evidence="1">
    <location>
        <begin position="316"/>
        <end position="327"/>
    </location>
</feature>
<feature type="region of interest" description="Disordered" evidence="1">
    <location>
        <begin position="303"/>
        <end position="327"/>
    </location>
</feature>
<feature type="compositionally biased region" description="Polar residues" evidence="1">
    <location>
        <begin position="87"/>
        <end position="98"/>
    </location>
</feature>
<feature type="compositionally biased region" description="Basic and acidic residues" evidence="1">
    <location>
        <begin position="142"/>
        <end position="152"/>
    </location>
</feature>
<feature type="compositionally biased region" description="Basic and acidic residues" evidence="1">
    <location>
        <begin position="17"/>
        <end position="47"/>
    </location>
</feature>
<feature type="compositionally biased region" description="Pro residues" evidence="1">
    <location>
        <begin position="130"/>
        <end position="139"/>
    </location>
</feature>
<protein>
    <submittedName>
        <fullName evidence="3">Uncharacterized protein</fullName>
    </submittedName>
</protein>